<evidence type="ECO:0000256" key="1">
    <source>
        <dbReference type="ARBA" id="ARBA00008826"/>
    </source>
</evidence>
<reference evidence="7 8" key="1">
    <citation type="submission" date="2019-07" db="EMBL/GenBank/DDBJ databases">
        <title>Quadrisphaera sp. strain DD2A genome sequencing and assembly.</title>
        <authorList>
            <person name="Kim I."/>
        </authorList>
    </citation>
    <scope>NUCLEOTIDE SEQUENCE [LARGE SCALE GENOMIC DNA]</scope>
    <source>
        <strain evidence="7 8">DD2A</strain>
    </source>
</reference>
<dbReference type="InterPro" id="IPR027417">
    <property type="entry name" value="P-loop_NTPase"/>
</dbReference>
<comment type="caution">
    <text evidence="7">The sequence shown here is derived from an EMBL/GenBank/DDBJ whole genome shotgun (WGS) entry which is preliminary data.</text>
</comment>
<comment type="function">
    <text evidence="5">Catalyzes the phosphorylation of the 3'-hydroxyl group of dephosphocoenzyme A to form coenzyme A.</text>
</comment>
<dbReference type="NCBIfam" id="TIGR00152">
    <property type="entry name" value="dephospho-CoA kinase"/>
    <property type="match status" value="1"/>
</dbReference>
<proteinExistence type="inferred from homology"/>
<dbReference type="HAMAP" id="MF_00376">
    <property type="entry name" value="Dephospho_CoA_kinase"/>
    <property type="match status" value="1"/>
</dbReference>
<keyword evidence="5" id="KW-0963">Cytoplasm</keyword>
<accession>A0A5C8ZHY8</accession>
<dbReference type="InterPro" id="IPR001977">
    <property type="entry name" value="Depp_CoAkinase"/>
</dbReference>
<dbReference type="InterPro" id="IPR007344">
    <property type="entry name" value="GrpB/CoaE"/>
</dbReference>
<dbReference type="CDD" id="cd02022">
    <property type="entry name" value="DPCK"/>
    <property type="match status" value="1"/>
</dbReference>
<evidence type="ECO:0000256" key="2">
    <source>
        <dbReference type="ARBA" id="ARBA00011058"/>
    </source>
</evidence>
<dbReference type="GO" id="GO:0004140">
    <property type="term" value="F:dephospho-CoA kinase activity"/>
    <property type="evidence" value="ECO:0007669"/>
    <property type="project" value="UniProtKB-UniRule"/>
</dbReference>
<keyword evidence="5" id="KW-0173">Coenzyme A biosynthesis</keyword>
<gene>
    <name evidence="5" type="primary">coaE</name>
    <name evidence="7" type="ORF">FMM08_04530</name>
</gene>
<comment type="similarity">
    <text evidence="1">In the N-terminal section; belongs to the CoaE family.</text>
</comment>
<dbReference type="PANTHER" id="PTHR34822:SF1">
    <property type="entry name" value="GRPB FAMILY PROTEIN"/>
    <property type="match status" value="1"/>
</dbReference>
<comment type="pathway">
    <text evidence="5">Cofactor biosynthesis; coenzyme A biosynthesis; CoA from (R)-pantothenate: step 5/5.</text>
</comment>
<dbReference type="SUPFAM" id="SSF52540">
    <property type="entry name" value="P-loop containing nucleoside triphosphate hydrolases"/>
    <property type="match status" value="1"/>
</dbReference>
<dbReference type="Pfam" id="PF01121">
    <property type="entry name" value="CoaE"/>
    <property type="match status" value="1"/>
</dbReference>
<evidence type="ECO:0000256" key="6">
    <source>
        <dbReference type="NCBIfam" id="TIGR00152"/>
    </source>
</evidence>
<comment type="similarity">
    <text evidence="5">Belongs to the CoaE family.</text>
</comment>
<evidence type="ECO:0000313" key="7">
    <source>
        <dbReference type="EMBL" id="TXR57502.1"/>
    </source>
</evidence>
<dbReference type="UniPathway" id="UPA00241">
    <property type="reaction ID" value="UER00356"/>
</dbReference>
<dbReference type="Proteomes" id="UP000321234">
    <property type="component" value="Unassembled WGS sequence"/>
</dbReference>
<keyword evidence="5 7" id="KW-0418">Kinase</keyword>
<keyword evidence="4 5" id="KW-0067">ATP-binding</keyword>
<dbReference type="AlphaFoldDB" id="A0A5C8ZHY8"/>
<dbReference type="EMBL" id="VKAC01000002">
    <property type="protein sequence ID" value="TXR57502.1"/>
    <property type="molecule type" value="Genomic_DNA"/>
</dbReference>
<dbReference type="GO" id="GO:0005737">
    <property type="term" value="C:cytoplasm"/>
    <property type="evidence" value="ECO:0007669"/>
    <property type="project" value="UniProtKB-SubCell"/>
</dbReference>
<evidence type="ECO:0000256" key="5">
    <source>
        <dbReference type="HAMAP-Rule" id="MF_00376"/>
    </source>
</evidence>
<name>A0A5C8ZHY8_9ACTN</name>
<protein>
    <recommendedName>
        <fullName evidence="5 6">Dephospho-CoA kinase</fullName>
        <ecNumber evidence="5 6">2.7.1.24</ecNumber>
    </recommendedName>
    <alternativeName>
        <fullName evidence="5">Dephosphocoenzyme A kinase</fullName>
    </alternativeName>
</protein>
<dbReference type="NCBIfam" id="NF002879">
    <property type="entry name" value="PRK03333.1"/>
    <property type="match status" value="1"/>
</dbReference>
<evidence type="ECO:0000256" key="4">
    <source>
        <dbReference type="ARBA" id="ARBA00022840"/>
    </source>
</evidence>
<comment type="catalytic activity">
    <reaction evidence="5">
        <text>3'-dephospho-CoA + ATP = ADP + CoA + H(+)</text>
        <dbReference type="Rhea" id="RHEA:18245"/>
        <dbReference type="ChEBI" id="CHEBI:15378"/>
        <dbReference type="ChEBI" id="CHEBI:30616"/>
        <dbReference type="ChEBI" id="CHEBI:57287"/>
        <dbReference type="ChEBI" id="CHEBI:57328"/>
        <dbReference type="ChEBI" id="CHEBI:456216"/>
        <dbReference type="EC" id="2.7.1.24"/>
    </reaction>
</comment>
<dbReference type="SUPFAM" id="SSF81301">
    <property type="entry name" value="Nucleotidyltransferase"/>
    <property type="match status" value="1"/>
</dbReference>
<keyword evidence="8" id="KW-1185">Reference proteome</keyword>
<feature type="binding site" evidence="5">
    <location>
        <begin position="11"/>
        <end position="16"/>
    </location>
    <ligand>
        <name>ATP</name>
        <dbReference type="ChEBI" id="CHEBI:30616"/>
    </ligand>
</feature>
<dbReference type="GO" id="GO:0005524">
    <property type="term" value="F:ATP binding"/>
    <property type="evidence" value="ECO:0007669"/>
    <property type="project" value="UniProtKB-UniRule"/>
</dbReference>
<sequence length="392" mass="41429">MLFVGLTGGVGAGKSTAAAALRDLGAVVVDADAIAREVVAPGTPGLAAVVAEFGEGVLGADGALDRPALGRVVFADPQRRRALEAITHPLVLERTEALVAAAVAADPTAVVVHDIPLLVELRRTDWYHLVLAVMADEGVRLRRLVEGRGMADDDARARVAAQADDDARRTASDVLLDGSGSPEDLADQLRGLWVERLSPFEEHLRTGVRAPRPDHPVLVPADPAWAVAGERLVARVARAAGGRALDVQHTGSTAVPGLLAKDCIDLQVVCADLATAREVAADLRSAGLVAEAGEWWDEPTSRRGQGGEAYRRVPKAFAANADPGRLVNCHVRDAANPEAREVLAFRDALRADPHAREAYALLKRGLALKHRDIDSYAAGKTEFIAEVLSRAS</sequence>
<dbReference type="RefSeq" id="WP_147925143.1">
    <property type="nucleotide sequence ID" value="NZ_VKAC01000002.1"/>
</dbReference>
<dbReference type="EC" id="2.7.1.24" evidence="5 6"/>
<evidence type="ECO:0000313" key="8">
    <source>
        <dbReference type="Proteomes" id="UP000321234"/>
    </source>
</evidence>
<dbReference type="Pfam" id="PF04229">
    <property type="entry name" value="GrpB"/>
    <property type="match status" value="1"/>
</dbReference>
<keyword evidence="5 7" id="KW-0808">Transferase</keyword>
<dbReference type="Gene3D" id="3.30.460.10">
    <property type="entry name" value="Beta Polymerase, domain 2"/>
    <property type="match status" value="1"/>
</dbReference>
<comment type="similarity">
    <text evidence="2">In the C-terminal section; belongs to the UPF0157 (GrpB) family.</text>
</comment>
<dbReference type="PROSITE" id="PS51219">
    <property type="entry name" value="DPCK"/>
    <property type="match status" value="1"/>
</dbReference>
<comment type="subcellular location">
    <subcellularLocation>
        <location evidence="5">Cytoplasm</location>
    </subcellularLocation>
</comment>
<dbReference type="InterPro" id="IPR043519">
    <property type="entry name" value="NT_sf"/>
</dbReference>
<dbReference type="OrthoDB" id="9812943at2"/>
<evidence type="ECO:0000256" key="3">
    <source>
        <dbReference type="ARBA" id="ARBA00022741"/>
    </source>
</evidence>
<dbReference type="Gene3D" id="3.40.50.300">
    <property type="entry name" value="P-loop containing nucleotide triphosphate hydrolases"/>
    <property type="match status" value="1"/>
</dbReference>
<organism evidence="7 8">
    <name type="scientific">Quadrisphaera setariae</name>
    <dbReference type="NCBI Taxonomy" id="2593304"/>
    <lineage>
        <taxon>Bacteria</taxon>
        <taxon>Bacillati</taxon>
        <taxon>Actinomycetota</taxon>
        <taxon>Actinomycetes</taxon>
        <taxon>Kineosporiales</taxon>
        <taxon>Kineosporiaceae</taxon>
        <taxon>Quadrisphaera</taxon>
    </lineage>
</organism>
<dbReference type="PANTHER" id="PTHR34822">
    <property type="entry name" value="GRPB DOMAIN PROTEIN (AFU_ORTHOLOGUE AFUA_1G01530)"/>
    <property type="match status" value="1"/>
</dbReference>
<dbReference type="GO" id="GO:0015937">
    <property type="term" value="P:coenzyme A biosynthetic process"/>
    <property type="evidence" value="ECO:0007669"/>
    <property type="project" value="UniProtKB-UniRule"/>
</dbReference>
<keyword evidence="3 5" id="KW-0547">Nucleotide-binding</keyword>